<name>A0A118K4B6_CYNCS</name>
<reference evidence="2 3" key="1">
    <citation type="journal article" date="2016" name="Sci. Rep.">
        <title>The genome sequence of the outbreeding globe artichoke constructed de novo incorporating a phase-aware low-pass sequencing strategy of F1 progeny.</title>
        <authorList>
            <person name="Scaglione D."/>
            <person name="Reyes-Chin-Wo S."/>
            <person name="Acquadro A."/>
            <person name="Froenicke L."/>
            <person name="Portis E."/>
            <person name="Beitel C."/>
            <person name="Tirone M."/>
            <person name="Mauro R."/>
            <person name="Lo Monaco A."/>
            <person name="Mauromicale G."/>
            <person name="Faccioli P."/>
            <person name="Cattivelli L."/>
            <person name="Rieseberg L."/>
            <person name="Michelmore R."/>
            <person name="Lanteri S."/>
        </authorList>
    </citation>
    <scope>NUCLEOTIDE SEQUENCE [LARGE SCALE GENOMIC DNA]</scope>
    <source>
        <strain evidence="2">2C</strain>
    </source>
</reference>
<dbReference type="STRING" id="59895.A0A118K4B6"/>
<dbReference type="Gramene" id="KVI07215">
    <property type="protein sequence ID" value="KVI07215"/>
    <property type="gene ID" value="Ccrd_014407"/>
</dbReference>
<dbReference type="Proteomes" id="UP000243975">
    <property type="component" value="Unassembled WGS sequence"/>
</dbReference>
<evidence type="ECO:0000313" key="2">
    <source>
        <dbReference type="EMBL" id="KVI07215.1"/>
    </source>
</evidence>
<feature type="non-terminal residue" evidence="2">
    <location>
        <position position="204"/>
    </location>
</feature>
<sequence length="204" mass="22231">MASTTSARIVVQTLMFVLCIVMGAAFAYAWFVYKESNWTVAAAIIASTWLVGSITTCGYIFVQFFKLSPEESSTNPLYFVDHVRISVVTARVIVSALGCLMVGVLIYSFIVNASSPYHSNPVARCMVATVIDIYIHHVVLSVWVAYKEPSFISAFFWIVLLLCFGSSARRLAIYAASMADLLFCFSISTIALKAASAALASSDL</sequence>
<protein>
    <submittedName>
        <fullName evidence="2">Uncharacterized protein</fullName>
    </submittedName>
</protein>
<keyword evidence="1" id="KW-0812">Transmembrane</keyword>
<comment type="caution">
    <text evidence="2">The sequence shown here is derived from an EMBL/GenBank/DDBJ whole genome shotgun (WGS) entry which is preliminary data.</text>
</comment>
<feature type="transmembrane region" description="Helical" evidence="1">
    <location>
        <begin position="40"/>
        <end position="65"/>
    </location>
</feature>
<dbReference type="PANTHER" id="PTHR36318">
    <property type="entry name" value="OS06G0581300 PROTEIN"/>
    <property type="match status" value="1"/>
</dbReference>
<keyword evidence="1" id="KW-0472">Membrane</keyword>
<proteinExistence type="predicted"/>
<gene>
    <name evidence="2" type="ORF">Ccrd_014407</name>
</gene>
<organism evidence="2 3">
    <name type="scientific">Cynara cardunculus var. scolymus</name>
    <name type="common">Globe artichoke</name>
    <name type="synonym">Cynara scolymus</name>
    <dbReference type="NCBI Taxonomy" id="59895"/>
    <lineage>
        <taxon>Eukaryota</taxon>
        <taxon>Viridiplantae</taxon>
        <taxon>Streptophyta</taxon>
        <taxon>Embryophyta</taxon>
        <taxon>Tracheophyta</taxon>
        <taxon>Spermatophyta</taxon>
        <taxon>Magnoliopsida</taxon>
        <taxon>eudicotyledons</taxon>
        <taxon>Gunneridae</taxon>
        <taxon>Pentapetalae</taxon>
        <taxon>asterids</taxon>
        <taxon>campanulids</taxon>
        <taxon>Asterales</taxon>
        <taxon>Asteraceae</taxon>
        <taxon>Carduoideae</taxon>
        <taxon>Cardueae</taxon>
        <taxon>Carduinae</taxon>
        <taxon>Cynara</taxon>
    </lineage>
</organism>
<accession>A0A118K4B6</accession>
<keyword evidence="1" id="KW-1133">Transmembrane helix</keyword>
<feature type="transmembrane region" description="Helical" evidence="1">
    <location>
        <begin position="85"/>
        <end position="110"/>
    </location>
</feature>
<feature type="transmembrane region" description="Helical" evidence="1">
    <location>
        <begin position="12"/>
        <end position="33"/>
    </location>
</feature>
<feature type="transmembrane region" description="Helical" evidence="1">
    <location>
        <begin position="151"/>
        <end position="169"/>
    </location>
</feature>
<dbReference type="EMBL" id="LEKV01001509">
    <property type="protein sequence ID" value="KVI07215.1"/>
    <property type="molecule type" value="Genomic_DNA"/>
</dbReference>
<feature type="transmembrane region" description="Helical" evidence="1">
    <location>
        <begin position="181"/>
        <end position="200"/>
    </location>
</feature>
<evidence type="ECO:0000313" key="3">
    <source>
        <dbReference type="Proteomes" id="UP000243975"/>
    </source>
</evidence>
<feature type="transmembrane region" description="Helical" evidence="1">
    <location>
        <begin position="122"/>
        <end position="145"/>
    </location>
</feature>
<evidence type="ECO:0000256" key="1">
    <source>
        <dbReference type="SAM" id="Phobius"/>
    </source>
</evidence>
<dbReference type="Pfam" id="PF07343">
    <property type="entry name" value="DUF1475"/>
    <property type="match status" value="2"/>
</dbReference>
<dbReference type="InterPro" id="IPR009943">
    <property type="entry name" value="DUF1475"/>
</dbReference>
<dbReference type="PANTHER" id="PTHR36318:SF3">
    <property type="entry name" value="OS06G0581300 PROTEIN"/>
    <property type="match status" value="1"/>
</dbReference>
<keyword evidence="3" id="KW-1185">Reference proteome</keyword>
<dbReference type="AlphaFoldDB" id="A0A118K4B6"/>